<feature type="transmembrane region" description="Helical" evidence="2">
    <location>
        <begin position="50"/>
        <end position="72"/>
    </location>
</feature>
<dbReference type="Proteomes" id="UP001222325">
    <property type="component" value="Unassembled WGS sequence"/>
</dbReference>
<feature type="transmembrane region" description="Helical" evidence="2">
    <location>
        <begin position="101"/>
        <end position="128"/>
    </location>
</feature>
<sequence length="427" mass="48559">MSHTSPATYLVWSIISCVLFAFLVFHMWSFDRFKCLKWNNGPYSGAFKRVMTYSYLLSVPLIMTYAIGFTIIKYQQGFIEFKGAIIPKPAAMWPESARRAIFPLMLTFTVAWSMEMITHLEELCFWLFLVNSGSVQQNWFHSWYFRTWIFGSTLAIIYMPLLTILTRADPVKCEAYTFLAGSLGSLSLTLWFTPILWAFPAFLASLKSEGVDTATIVRLTKFHELNLIRIIFRFIFVVPFVVLGVDGVRPHSHINESMLWTDFLTMIAAFGCCISSAMTLVIFFPRSVEGEIAAKDARREQKRLQAGGRMAAPEHQRYSVVESQYEYPDDAGKASDPFSFPPGPAAPQAAYKEWDTIESGTRLPAMRPNRRRGGDLEMGGIDPVEPSRSDLSRNPSGKLNPLVHNFRSPIDLYNGEQPPTQRAFVRR</sequence>
<feature type="transmembrane region" description="Helical" evidence="2">
    <location>
        <begin position="7"/>
        <end position="30"/>
    </location>
</feature>
<accession>A0AAD6UDR4</accession>
<comment type="caution">
    <text evidence="3">The sequence shown here is derived from an EMBL/GenBank/DDBJ whole genome shotgun (WGS) entry which is preliminary data.</text>
</comment>
<evidence type="ECO:0000256" key="1">
    <source>
        <dbReference type="SAM" id="MobiDB-lite"/>
    </source>
</evidence>
<protein>
    <submittedName>
        <fullName evidence="3">Uncharacterized protein</fullName>
    </submittedName>
</protein>
<proteinExistence type="predicted"/>
<feature type="transmembrane region" description="Helical" evidence="2">
    <location>
        <begin position="178"/>
        <end position="199"/>
    </location>
</feature>
<evidence type="ECO:0000256" key="2">
    <source>
        <dbReference type="SAM" id="Phobius"/>
    </source>
</evidence>
<reference evidence="3" key="1">
    <citation type="submission" date="2023-03" db="EMBL/GenBank/DDBJ databases">
        <title>Massive genome expansion in bonnet fungi (Mycena s.s.) driven by repeated elements and novel gene families across ecological guilds.</title>
        <authorList>
            <consortium name="Lawrence Berkeley National Laboratory"/>
            <person name="Harder C.B."/>
            <person name="Miyauchi S."/>
            <person name="Viragh M."/>
            <person name="Kuo A."/>
            <person name="Thoen E."/>
            <person name="Andreopoulos B."/>
            <person name="Lu D."/>
            <person name="Skrede I."/>
            <person name="Drula E."/>
            <person name="Henrissat B."/>
            <person name="Morin E."/>
            <person name="Kohler A."/>
            <person name="Barry K."/>
            <person name="LaButti K."/>
            <person name="Morin E."/>
            <person name="Salamov A."/>
            <person name="Lipzen A."/>
            <person name="Mereny Z."/>
            <person name="Hegedus B."/>
            <person name="Baldrian P."/>
            <person name="Stursova M."/>
            <person name="Weitz H."/>
            <person name="Taylor A."/>
            <person name="Grigoriev I.V."/>
            <person name="Nagy L.G."/>
            <person name="Martin F."/>
            <person name="Kauserud H."/>
        </authorList>
    </citation>
    <scope>NUCLEOTIDE SEQUENCE</scope>
    <source>
        <strain evidence="3">CBHHK173m</strain>
    </source>
</reference>
<evidence type="ECO:0000313" key="3">
    <source>
        <dbReference type="EMBL" id="KAJ7099328.1"/>
    </source>
</evidence>
<name>A0AAD6UDR4_9AGAR</name>
<evidence type="ECO:0000313" key="4">
    <source>
        <dbReference type="Proteomes" id="UP001222325"/>
    </source>
</evidence>
<feature type="transmembrane region" description="Helical" evidence="2">
    <location>
        <begin position="227"/>
        <end position="248"/>
    </location>
</feature>
<feature type="transmembrane region" description="Helical" evidence="2">
    <location>
        <begin position="148"/>
        <end position="166"/>
    </location>
</feature>
<feature type="transmembrane region" description="Helical" evidence="2">
    <location>
        <begin position="260"/>
        <end position="284"/>
    </location>
</feature>
<keyword evidence="4" id="KW-1185">Reference proteome</keyword>
<dbReference type="AlphaFoldDB" id="A0AAD6UDR4"/>
<keyword evidence="2" id="KW-1133">Transmembrane helix</keyword>
<gene>
    <name evidence="3" type="ORF">B0H15DRAFT_927819</name>
</gene>
<keyword evidence="2" id="KW-0472">Membrane</keyword>
<dbReference type="EMBL" id="JARJCN010000007">
    <property type="protein sequence ID" value="KAJ7099328.1"/>
    <property type="molecule type" value="Genomic_DNA"/>
</dbReference>
<feature type="region of interest" description="Disordered" evidence="1">
    <location>
        <begin position="360"/>
        <end position="427"/>
    </location>
</feature>
<keyword evidence="2" id="KW-0812">Transmembrane</keyword>
<organism evidence="3 4">
    <name type="scientific">Mycena belliarum</name>
    <dbReference type="NCBI Taxonomy" id="1033014"/>
    <lineage>
        <taxon>Eukaryota</taxon>
        <taxon>Fungi</taxon>
        <taxon>Dikarya</taxon>
        <taxon>Basidiomycota</taxon>
        <taxon>Agaricomycotina</taxon>
        <taxon>Agaricomycetes</taxon>
        <taxon>Agaricomycetidae</taxon>
        <taxon>Agaricales</taxon>
        <taxon>Marasmiineae</taxon>
        <taxon>Mycenaceae</taxon>
        <taxon>Mycena</taxon>
    </lineage>
</organism>